<dbReference type="AlphaFoldDB" id="A0A8J8NQ30"/>
<evidence type="ECO:0000313" key="3">
    <source>
        <dbReference type="EMBL" id="TNV79452.1"/>
    </source>
</evidence>
<evidence type="ECO:0000256" key="2">
    <source>
        <dbReference type="SAM" id="Phobius"/>
    </source>
</evidence>
<keyword evidence="2" id="KW-0812">Transmembrane</keyword>
<dbReference type="EMBL" id="RRYP01008895">
    <property type="protein sequence ID" value="TNV79452.1"/>
    <property type="molecule type" value="Genomic_DNA"/>
</dbReference>
<keyword evidence="4" id="KW-1185">Reference proteome</keyword>
<evidence type="ECO:0008006" key="5">
    <source>
        <dbReference type="Google" id="ProtNLM"/>
    </source>
</evidence>
<dbReference type="Proteomes" id="UP000785679">
    <property type="component" value="Unassembled WGS sequence"/>
</dbReference>
<reference evidence="3" key="1">
    <citation type="submission" date="2019-06" db="EMBL/GenBank/DDBJ databases">
        <authorList>
            <person name="Zheng W."/>
        </authorList>
    </citation>
    <scope>NUCLEOTIDE SEQUENCE</scope>
    <source>
        <strain evidence="3">QDHG01</strain>
    </source>
</reference>
<name>A0A8J8NQ30_HALGN</name>
<organism evidence="3 4">
    <name type="scientific">Halteria grandinella</name>
    <dbReference type="NCBI Taxonomy" id="5974"/>
    <lineage>
        <taxon>Eukaryota</taxon>
        <taxon>Sar</taxon>
        <taxon>Alveolata</taxon>
        <taxon>Ciliophora</taxon>
        <taxon>Intramacronucleata</taxon>
        <taxon>Spirotrichea</taxon>
        <taxon>Stichotrichia</taxon>
        <taxon>Sporadotrichida</taxon>
        <taxon>Halteriidae</taxon>
        <taxon>Halteria</taxon>
    </lineage>
</organism>
<evidence type="ECO:0000256" key="1">
    <source>
        <dbReference type="SAM" id="MobiDB-lite"/>
    </source>
</evidence>
<evidence type="ECO:0000313" key="4">
    <source>
        <dbReference type="Proteomes" id="UP000785679"/>
    </source>
</evidence>
<comment type="caution">
    <text evidence="3">The sequence shown here is derived from an EMBL/GenBank/DDBJ whole genome shotgun (WGS) entry which is preliminary data.</text>
</comment>
<protein>
    <recommendedName>
        <fullName evidence="5">Transmembrane protein</fullName>
    </recommendedName>
</protein>
<feature type="region of interest" description="Disordered" evidence="1">
    <location>
        <begin position="1"/>
        <end position="23"/>
    </location>
</feature>
<feature type="transmembrane region" description="Helical" evidence="2">
    <location>
        <begin position="82"/>
        <end position="105"/>
    </location>
</feature>
<feature type="transmembrane region" description="Helical" evidence="2">
    <location>
        <begin position="357"/>
        <end position="378"/>
    </location>
</feature>
<gene>
    <name evidence="3" type="ORF">FGO68_gene1752</name>
</gene>
<proteinExistence type="predicted"/>
<keyword evidence="2" id="KW-0472">Membrane</keyword>
<sequence length="501" mass="57675">MTDLEKGLLQPSDIRPSSPQQRHSKTIFSKSYFDNFSESGTSERQDGCCHQFWHKMKKFLTFIALGQIYNGLRFMKSWSTSCLIAGLVTLAGIILLVILAVLVLIDTFNHQMGQIIEYDHIQQDHEKVDQYTHTIGDFFNTTNIFFTVKSFDFVHYKQENVACKLVEGNFSAEYHFNFPGKKADKDPLSINLTCEDDANHPGQIHFKVDYANNAELLPLDFGMLQYINVSLNFNKTLAGLTDPSTKIFVLYNGDSKYFSGKHISQQDFNSLDFPLGMFYKTQITPFFYVNRTNLWPLAGSSLYLLYEFSEPYFDLDISDQDPNLFVLLIKYTNDNNPFGQVSIELFTFMDGVSKIGGYYSIIIGLVAIIGFIFNKWYFEGELVNKFRVKIRKENVIIRDHISRTGEVQDTILADDEKLSWKMIKRLLSFENLMEMSIHYHKKRQEEIARQINPGHAQGPVGQNQNNEEEATEVGEQLMIQDATKATMTMIEKRTSPLIEND</sequence>
<keyword evidence="2" id="KW-1133">Transmembrane helix</keyword>
<accession>A0A8J8NQ30</accession>